<evidence type="ECO:0000256" key="1">
    <source>
        <dbReference type="SAM" id="MobiDB-lite"/>
    </source>
</evidence>
<protein>
    <submittedName>
        <fullName evidence="2">DUF6204 family protein</fullName>
    </submittedName>
</protein>
<dbReference type="RefSeq" id="WP_328738459.1">
    <property type="nucleotide sequence ID" value="NZ_CP108036.1"/>
</dbReference>
<gene>
    <name evidence="2" type="ORF">OHA91_02505</name>
</gene>
<sequence length="121" mass="13153">MSSRTFPITVRGAFDGLTDGQRAELLGAAPEHDMLRAESTAEGHLAYDLAGRPFFTFRFLDSGGAEDDVLDATARAEPAAEGWLAERGYGCKQLRSQAQDLSPARPGERQRREAARAEAQD</sequence>
<evidence type="ECO:0000313" key="2">
    <source>
        <dbReference type="EMBL" id="WUN77458.1"/>
    </source>
</evidence>
<dbReference type="InterPro" id="IPR045778">
    <property type="entry name" value="DUF6204"/>
</dbReference>
<name>A0ABZ1Q425_9ACTN</name>
<keyword evidence="3" id="KW-1185">Reference proteome</keyword>
<dbReference type="GeneID" id="95494871"/>
<dbReference type="Pfam" id="PF19707">
    <property type="entry name" value="DUF6204"/>
    <property type="match status" value="1"/>
</dbReference>
<reference evidence="2" key="1">
    <citation type="submission" date="2022-10" db="EMBL/GenBank/DDBJ databases">
        <title>The complete genomes of actinobacterial strains from the NBC collection.</title>
        <authorList>
            <person name="Joergensen T.S."/>
            <person name="Alvarez Arevalo M."/>
            <person name="Sterndorff E.B."/>
            <person name="Faurdal D."/>
            <person name="Vuksanovic O."/>
            <person name="Mourched A.-S."/>
            <person name="Charusanti P."/>
            <person name="Shaw S."/>
            <person name="Blin K."/>
            <person name="Weber T."/>
        </authorList>
    </citation>
    <scope>NUCLEOTIDE SEQUENCE</scope>
    <source>
        <strain evidence="2">NBC_00303</strain>
    </source>
</reference>
<dbReference type="EMBL" id="CP108036">
    <property type="protein sequence ID" value="WUN77458.1"/>
    <property type="molecule type" value="Genomic_DNA"/>
</dbReference>
<dbReference type="Proteomes" id="UP001432312">
    <property type="component" value="Chromosome"/>
</dbReference>
<feature type="compositionally biased region" description="Basic and acidic residues" evidence="1">
    <location>
        <begin position="106"/>
        <end position="121"/>
    </location>
</feature>
<feature type="region of interest" description="Disordered" evidence="1">
    <location>
        <begin position="96"/>
        <end position="121"/>
    </location>
</feature>
<evidence type="ECO:0000313" key="3">
    <source>
        <dbReference type="Proteomes" id="UP001432312"/>
    </source>
</evidence>
<accession>A0ABZ1Q425</accession>
<organism evidence="2 3">
    <name type="scientific">Streptomyces erythrochromogenes</name>
    <dbReference type="NCBI Taxonomy" id="285574"/>
    <lineage>
        <taxon>Bacteria</taxon>
        <taxon>Bacillati</taxon>
        <taxon>Actinomycetota</taxon>
        <taxon>Actinomycetes</taxon>
        <taxon>Kitasatosporales</taxon>
        <taxon>Streptomycetaceae</taxon>
        <taxon>Streptomyces</taxon>
    </lineage>
</organism>
<proteinExistence type="predicted"/>